<dbReference type="Proteomes" id="UP000616769">
    <property type="component" value="Unassembled WGS sequence"/>
</dbReference>
<feature type="domain" description="Tetratricopeptide repeat protein 21A/21B N-terminal ARM repeat" evidence="1">
    <location>
        <begin position="24"/>
        <end position="101"/>
    </location>
</feature>
<dbReference type="GO" id="GO:0030991">
    <property type="term" value="C:intraciliary transport particle A"/>
    <property type="evidence" value="ECO:0007669"/>
    <property type="project" value="TreeGrafter"/>
</dbReference>
<evidence type="ECO:0000259" key="1">
    <source>
        <dbReference type="Pfam" id="PF25062"/>
    </source>
</evidence>
<dbReference type="Pfam" id="PF25062">
    <property type="entry name" value="ARM_TT21_N"/>
    <property type="match status" value="1"/>
</dbReference>
<dbReference type="InterPro" id="IPR040364">
    <property type="entry name" value="TTC21A/TTC21B"/>
</dbReference>
<dbReference type="PANTHER" id="PTHR14699">
    <property type="entry name" value="STI2 PROTEIN-RELATED"/>
    <property type="match status" value="1"/>
</dbReference>
<gene>
    <name evidence="2" type="ORF">QR98_0034390</name>
</gene>
<protein>
    <recommendedName>
        <fullName evidence="1">Tetratricopeptide repeat protein 21A/21B N-terminal ARM repeat domain-containing protein</fullName>
    </recommendedName>
</protein>
<reference evidence="2 3" key="1">
    <citation type="journal article" date="2015" name="Parasit. Vectors">
        <title>Draft genome of the scabies mite.</title>
        <authorList>
            <person name="Rider S.D.Jr."/>
            <person name="Morgan M.S."/>
            <person name="Arlian L.G."/>
        </authorList>
    </citation>
    <scope>NUCLEOTIDE SEQUENCE [LARGE SCALE GENOMIC DNA]</scope>
    <source>
        <strain evidence="2">Arlian Lab</strain>
    </source>
</reference>
<dbReference type="GO" id="GO:0005929">
    <property type="term" value="C:cilium"/>
    <property type="evidence" value="ECO:0007669"/>
    <property type="project" value="GOC"/>
</dbReference>
<comment type="caution">
    <text evidence="2">The sequence shown here is derived from an EMBL/GenBank/DDBJ whole genome shotgun (WGS) entry which is preliminary data.</text>
</comment>
<organism evidence="2 3">
    <name type="scientific">Sarcoptes scabiei</name>
    <name type="common">Itch mite</name>
    <name type="synonym">Acarus scabiei</name>
    <dbReference type="NCBI Taxonomy" id="52283"/>
    <lineage>
        <taxon>Eukaryota</taxon>
        <taxon>Metazoa</taxon>
        <taxon>Ecdysozoa</taxon>
        <taxon>Arthropoda</taxon>
        <taxon>Chelicerata</taxon>
        <taxon>Arachnida</taxon>
        <taxon>Acari</taxon>
        <taxon>Acariformes</taxon>
        <taxon>Sarcoptiformes</taxon>
        <taxon>Astigmata</taxon>
        <taxon>Psoroptidia</taxon>
        <taxon>Sarcoptoidea</taxon>
        <taxon>Sarcoptidae</taxon>
        <taxon>Sarcoptinae</taxon>
        <taxon>Sarcoptes</taxon>
    </lineage>
</organism>
<dbReference type="OrthoDB" id="10259630at2759"/>
<accession>A0A132A223</accession>
<evidence type="ECO:0000313" key="3">
    <source>
        <dbReference type="Proteomes" id="UP000616769"/>
    </source>
</evidence>
<dbReference type="PANTHER" id="PTHR14699:SF0">
    <property type="entry name" value="TETRATRICOPEPTIDE REPEAT PROTEIN 21 HOMOLOG"/>
    <property type="match status" value="1"/>
</dbReference>
<dbReference type="VEuPathDB" id="VectorBase:SSCA009148"/>
<dbReference type="GO" id="GO:0035721">
    <property type="term" value="P:intraciliary retrograde transport"/>
    <property type="evidence" value="ECO:0007669"/>
    <property type="project" value="TreeGrafter"/>
</dbReference>
<name>A0A132A223_SARSC</name>
<proteinExistence type="predicted"/>
<sequence>MKYTIVDCSYKMDNINEKIAKSSIHYYCLKGLYRTMESLSVEAQRMFPSNQIYSFYFGLSMAFQDRFQEAIRELDRCTNDRDLVLGSILALIYSHQKCQTIGLF</sequence>
<dbReference type="EMBL" id="JXLN01010029">
    <property type="protein sequence ID" value="KPM04981.1"/>
    <property type="molecule type" value="Genomic_DNA"/>
</dbReference>
<dbReference type="GO" id="GO:0061512">
    <property type="term" value="P:protein localization to cilium"/>
    <property type="evidence" value="ECO:0007669"/>
    <property type="project" value="TreeGrafter"/>
</dbReference>
<dbReference type="AlphaFoldDB" id="A0A132A223"/>
<dbReference type="InterPro" id="IPR056833">
    <property type="entry name" value="ARM_TT21_N"/>
</dbReference>
<evidence type="ECO:0000313" key="2">
    <source>
        <dbReference type="EMBL" id="KPM04981.1"/>
    </source>
</evidence>